<proteinExistence type="inferred from homology"/>
<dbReference type="Pfam" id="PF00881">
    <property type="entry name" value="Nitroreductase"/>
    <property type="match status" value="2"/>
</dbReference>
<dbReference type="OrthoDB" id="9802510at2"/>
<accession>A0A562IQD5</accession>
<evidence type="ECO:0000313" key="4">
    <source>
        <dbReference type="EMBL" id="TWH72945.1"/>
    </source>
</evidence>
<dbReference type="Proteomes" id="UP000321490">
    <property type="component" value="Unassembled WGS sequence"/>
</dbReference>
<dbReference type="PANTHER" id="PTHR43673:SF10">
    <property type="entry name" value="NADH DEHYDROGENASE_NAD(P)H NITROREDUCTASE XCC3605-RELATED"/>
    <property type="match status" value="1"/>
</dbReference>
<dbReference type="AlphaFoldDB" id="A0A562IQD5"/>
<reference evidence="4 5" key="1">
    <citation type="submission" date="2019-07" db="EMBL/GenBank/DDBJ databases">
        <title>R&amp;d 2014.</title>
        <authorList>
            <person name="Klenk H.-P."/>
        </authorList>
    </citation>
    <scope>NUCLEOTIDE SEQUENCE [LARGE SCALE GENOMIC DNA]</scope>
    <source>
        <strain evidence="4 5">DSM 45764</strain>
    </source>
</reference>
<feature type="domain" description="Nitroreductase" evidence="3">
    <location>
        <begin position="18"/>
        <end position="65"/>
    </location>
</feature>
<evidence type="ECO:0000256" key="1">
    <source>
        <dbReference type="ARBA" id="ARBA00007118"/>
    </source>
</evidence>
<keyword evidence="2" id="KW-0560">Oxidoreductase</keyword>
<dbReference type="EMBL" id="VLKF01000001">
    <property type="protein sequence ID" value="TWH72945.1"/>
    <property type="molecule type" value="Genomic_DNA"/>
</dbReference>
<comment type="similarity">
    <text evidence="1">Belongs to the nitroreductase family.</text>
</comment>
<dbReference type="Gene3D" id="3.40.109.10">
    <property type="entry name" value="NADH Oxidase"/>
    <property type="match status" value="1"/>
</dbReference>
<evidence type="ECO:0000256" key="2">
    <source>
        <dbReference type="ARBA" id="ARBA00023002"/>
    </source>
</evidence>
<dbReference type="GO" id="GO:0016491">
    <property type="term" value="F:oxidoreductase activity"/>
    <property type="evidence" value="ECO:0007669"/>
    <property type="project" value="UniProtKB-KW"/>
</dbReference>
<dbReference type="RefSeq" id="WP_153360882.1">
    <property type="nucleotide sequence ID" value="NZ_JABGDC010000104.1"/>
</dbReference>
<dbReference type="InterPro" id="IPR029479">
    <property type="entry name" value="Nitroreductase"/>
</dbReference>
<organism evidence="4 5">
    <name type="scientific">Modestobacter roseus</name>
    <dbReference type="NCBI Taxonomy" id="1181884"/>
    <lineage>
        <taxon>Bacteria</taxon>
        <taxon>Bacillati</taxon>
        <taxon>Actinomycetota</taxon>
        <taxon>Actinomycetes</taxon>
        <taxon>Geodermatophilales</taxon>
        <taxon>Geodermatophilaceae</taxon>
        <taxon>Modestobacter</taxon>
    </lineage>
</organism>
<feature type="domain" description="Nitroreductase" evidence="3">
    <location>
        <begin position="74"/>
        <end position="160"/>
    </location>
</feature>
<name>A0A562IQD5_9ACTN</name>
<keyword evidence="5" id="KW-1185">Reference proteome</keyword>
<protein>
    <submittedName>
        <fullName evidence="4">Nitroreductase</fullName>
    </submittedName>
</protein>
<evidence type="ECO:0000313" key="5">
    <source>
        <dbReference type="Proteomes" id="UP000321490"/>
    </source>
</evidence>
<dbReference type="InterPro" id="IPR000415">
    <property type="entry name" value="Nitroreductase-like"/>
</dbReference>
<dbReference type="PANTHER" id="PTHR43673">
    <property type="entry name" value="NAD(P)H NITROREDUCTASE YDGI-RELATED"/>
    <property type="match status" value="1"/>
</dbReference>
<dbReference type="SUPFAM" id="SSF55469">
    <property type="entry name" value="FMN-dependent nitroreductase-like"/>
    <property type="match status" value="1"/>
</dbReference>
<evidence type="ECO:0000259" key="3">
    <source>
        <dbReference type="Pfam" id="PF00881"/>
    </source>
</evidence>
<sequence length="201" mass="21215">MTVSKAAVTTVPLHPLLAERWSPRGWDAGHELLDDQLTALLEAARWAPSANNSQPWRFGVARRGTAAFAAVREALARGNQLWAHAASALVVVAAETVGPDGAPRPWAAYDTGQAVAHLTVQAQHEGLAVHQLGGFDRDRVSALLDLPATVVPLVVLTVGRRDSAAELPEVLAAREQAPRDRVPLDALLLPVPADPAGEALA</sequence>
<gene>
    <name evidence="4" type="ORF">JD78_01468</name>
</gene>
<comment type="caution">
    <text evidence="4">The sequence shown here is derived from an EMBL/GenBank/DDBJ whole genome shotgun (WGS) entry which is preliminary data.</text>
</comment>